<feature type="domain" description="TonB-dependent receptor-like beta-barrel" evidence="14">
    <location>
        <begin position="233"/>
        <end position="780"/>
    </location>
</feature>
<dbReference type="PANTHER" id="PTHR30069:SF39">
    <property type="entry name" value="BLL6183 PROTEIN"/>
    <property type="match status" value="1"/>
</dbReference>
<keyword evidence="4 10" id="KW-1134">Transmembrane beta strand</keyword>
<dbReference type="PANTHER" id="PTHR30069">
    <property type="entry name" value="TONB-DEPENDENT OUTER MEMBRANE RECEPTOR"/>
    <property type="match status" value="1"/>
</dbReference>
<evidence type="ECO:0000256" key="1">
    <source>
        <dbReference type="ARBA" id="ARBA00004571"/>
    </source>
</evidence>
<reference evidence="16" key="1">
    <citation type="submission" date="2024-05" db="EMBL/GenBank/DDBJ databases">
        <authorList>
            <person name="Bunk B."/>
            <person name="Swiderski J."/>
            <person name="Sproer C."/>
            <person name="Thiel V."/>
        </authorList>
    </citation>
    <scope>NUCLEOTIDE SEQUENCE</scope>
    <source>
        <strain evidence="16">DSM 17735</strain>
    </source>
</reference>
<keyword evidence="3 10" id="KW-0813">Transport</keyword>
<evidence type="ECO:0000256" key="8">
    <source>
        <dbReference type="ARBA" id="ARBA00023170"/>
    </source>
</evidence>
<keyword evidence="8 16" id="KW-0675">Receptor</keyword>
<evidence type="ECO:0000256" key="10">
    <source>
        <dbReference type="PROSITE-ProRule" id="PRU01360"/>
    </source>
</evidence>
<feature type="domain" description="TonB-dependent receptor plug" evidence="15">
    <location>
        <begin position="57"/>
        <end position="169"/>
    </location>
</feature>
<gene>
    <name evidence="16" type="ORF">ABLV49_03150</name>
</gene>
<dbReference type="Gene3D" id="2.170.130.10">
    <property type="entry name" value="TonB-dependent receptor, plug domain"/>
    <property type="match status" value="1"/>
</dbReference>
<evidence type="ECO:0000256" key="2">
    <source>
        <dbReference type="ARBA" id="ARBA00009810"/>
    </source>
</evidence>
<dbReference type="Gene3D" id="2.40.170.20">
    <property type="entry name" value="TonB-dependent receptor, beta-barrel domain"/>
    <property type="match status" value="1"/>
</dbReference>
<dbReference type="AlphaFoldDB" id="A0AAU7LTA5"/>
<dbReference type="Pfam" id="PF00593">
    <property type="entry name" value="TonB_dep_Rec_b-barrel"/>
    <property type="match status" value="1"/>
</dbReference>
<name>A0AAU7LTA5_9BURK</name>
<feature type="region of interest" description="Disordered" evidence="12">
    <location>
        <begin position="667"/>
        <end position="688"/>
    </location>
</feature>
<dbReference type="RefSeq" id="WP_349280150.1">
    <property type="nucleotide sequence ID" value="NZ_CBCSCU010000032.1"/>
</dbReference>
<evidence type="ECO:0000256" key="7">
    <source>
        <dbReference type="ARBA" id="ARBA00023136"/>
    </source>
</evidence>
<dbReference type="Pfam" id="PF07715">
    <property type="entry name" value="Plug"/>
    <property type="match status" value="1"/>
</dbReference>
<keyword evidence="6 11" id="KW-0798">TonB box</keyword>
<evidence type="ECO:0000256" key="4">
    <source>
        <dbReference type="ARBA" id="ARBA00022452"/>
    </source>
</evidence>
<feature type="chain" id="PRO_5043930168" evidence="13">
    <location>
        <begin position="33"/>
        <end position="840"/>
    </location>
</feature>
<comment type="subcellular location">
    <subcellularLocation>
        <location evidence="1 10">Cell outer membrane</location>
        <topology evidence="1 10">Multi-pass membrane protein</topology>
    </subcellularLocation>
</comment>
<protein>
    <submittedName>
        <fullName evidence="16">TonB-dependent receptor</fullName>
    </submittedName>
</protein>
<dbReference type="PROSITE" id="PS52016">
    <property type="entry name" value="TONB_DEPENDENT_REC_3"/>
    <property type="match status" value="1"/>
</dbReference>
<keyword evidence="9 10" id="KW-0998">Cell outer membrane</keyword>
<feature type="compositionally biased region" description="Polar residues" evidence="12">
    <location>
        <begin position="667"/>
        <end position="681"/>
    </location>
</feature>
<dbReference type="SUPFAM" id="SSF56935">
    <property type="entry name" value="Porins"/>
    <property type="match status" value="1"/>
</dbReference>
<dbReference type="InterPro" id="IPR012910">
    <property type="entry name" value="Plug_dom"/>
</dbReference>
<feature type="signal peptide" evidence="13">
    <location>
        <begin position="1"/>
        <end position="32"/>
    </location>
</feature>
<dbReference type="EMBL" id="CP157675">
    <property type="protein sequence ID" value="XBP70822.1"/>
    <property type="molecule type" value="Genomic_DNA"/>
</dbReference>
<accession>A0AAU7LTA5</accession>
<evidence type="ECO:0000256" key="12">
    <source>
        <dbReference type="SAM" id="MobiDB-lite"/>
    </source>
</evidence>
<organism evidence="16">
    <name type="scientific">Polaromonas hydrogenivorans</name>
    <dbReference type="NCBI Taxonomy" id="335476"/>
    <lineage>
        <taxon>Bacteria</taxon>
        <taxon>Pseudomonadati</taxon>
        <taxon>Pseudomonadota</taxon>
        <taxon>Betaproteobacteria</taxon>
        <taxon>Burkholderiales</taxon>
        <taxon>Comamonadaceae</taxon>
        <taxon>Polaromonas</taxon>
    </lineage>
</organism>
<evidence type="ECO:0000259" key="15">
    <source>
        <dbReference type="Pfam" id="PF07715"/>
    </source>
</evidence>
<dbReference type="GO" id="GO:0015344">
    <property type="term" value="F:siderophore uptake transmembrane transporter activity"/>
    <property type="evidence" value="ECO:0007669"/>
    <property type="project" value="TreeGrafter"/>
</dbReference>
<evidence type="ECO:0000256" key="3">
    <source>
        <dbReference type="ARBA" id="ARBA00022448"/>
    </source>
</evidence>
<keyword evidence="5 10" id="KW-0812">Transmembrane</keyword>
<dbReference type="GO" id="GO:0044718">
    <property type="term" value="P:siderophore transmembrane transport"/>
    <property type="evidence" value="ECO:0007669"/>
    <property type="project" value="TreeGrafter"/>
</dbReference>
<proteinExistence type="inferred from homology"/>
<evidence type="ECO:0000256" key="6">
    <source>
        <dbReference type="ARBA" id="ARBA00023077"/>
    </source>
</evidence>
<dbReference type="InterPro" id="IPR037066">
    <property type="entry name" value="Plug_dom_sf"/>
</dbReference>
<keyword evidence="7 10" id="KW-0472">Membrane</keyword>
<evidence type="ECO:0000259" key="14">
    <source>
        <dbReference type="Pfam" id="PF00593"/>
    </source>
</evidence>
<comment type="similarity">
    <text evidence="2 10 11">Belongs to the TonB-dependent receptor family.</text>
</comment>
<evidence type="ECO:0000256" key="11">
    <source>
        <dbReference type="RuleBase" id="RU003357"/>
    </source>
</evidence>
<evidence type="ECO:0000256" key="9">
    <source>
        <dbReference type="ARBA" id="ARBA00023237"/>
    </source>
</evidence>
<dbReference type="InterPro" id="IPR039426">
    <property type="entry name" value="TonB-dep_rcpt-like"/>
</dbReference>
<dbReference type="InterPro" id="IPR036942">
    <property type="entry name" value="Beta-barrel_TonB_sf"/>
</dbReference>
<evidence type="ECO:0000256" key="13">
    <source>
        <dbReference type="SAM" id="SignalP"/>
    </source>
</evidence>
<dbReference type="InterPro" id="IPR000531">
    <property type="entry name" value="Beta-barrel_TonB"/>
</dbReference>
<sequence>MPHSVVHHGRQRWPRTALALALAAAFNLHAQAQQEPALSTVEVIGSTPLPGIGQPRNEIAAPVQSATRRDIEASGALELGEFMNRRLGSVHVNEMQGNPFQLDVSYRGYTASPLLGTPQGLSVYMDGVRMNQPFGDVVSWDLIPRGAIASMTLMPGSNPLFGLNTLGGALSVQTKDGKSNPGTSLQTTLGSNARRAVEFEHGGFNDKGLNWYVDANVFRERGWRDDSPSDVRQLFGKLGWQSGGTDLKLTLAHADNQLNGNGLQEQGLLAASRSSVYTKPDITQNRSTLLNLAVSHSVNDSLLFSGNAYYRDIKTSTYNGDINEDSLDQSVYQPSAAERAALATAGYSGFPASGANAANTPFPKWRCIGQALLNDEPAEKCNGLINRTQTAQQNYGLSGQLTWLGDLAGKRNQFVLGAGYDASRVSFAQSSQLGYLNPDRSITGVNAFGDGVSGGDVDGEPYDTRVDLTGRIKTWSVFASDTLSLQDNLHLTLSGRYNTTSVKNRDQIHADGDSASLSGDHRFSRLNPAIGLTYTPAKNLNAYAGYSESSRAPTAIELGCANPDQPCKLPNAMAGDPPLRQVVTRTVEAGLRGTAAGSVQWNAGVFRATNHDDILFVADNQAGFGYFKNFGKTRRQGLELGLSGQVGKLNLGAQYTLLDATYQSAETVNGSSNSSNDTASAGSPGLNGAISIRPGDRIPLIPRQMLKLFADYEVSPAFTLNASMVAMSGALARGNENNGHRPDGTYYLGSGRSAGYAVFNLGAGYRMTPRLQFTAQLDNVFDTQYSTAALLSPTGFDASGNFAARPLGGSAADGFPVRQSTFYAPGAPRRIWFGLRYVFG</sequence>
<evidence type="ECO:0000256" key="5">
    <source>
        <dbReference type="ARBA" id="ARBA00022692"/>
    </source>
</evidence>
<keyword evidence="13" id="KW-0732">Signal</keyword>
<evidence type="ECO:0000313" key="16">
    <source>
        <dbReference type="EMBL" id="XBP70822.1"/>
    </source>
</evidence>
<dbReference type="GO" id="GO:0009279">
    <property type="term" value="C:cell outer membrane"/>
    <property type="evidence" value="ECO:0007669"/>
    <property type="project" value="UniProtKB-SubCell"/>
</dbReference>